<dbReference type="GeneID" id="97391163"/>
<dbReference type="EMBL" id="CYYA01000002">
    <property type="protein sequence ID" value="CUM78646.1"/>
    <property type="molecule type" value="Genomic_DNA"/>
</dbReference>
<name>A0A173RLR0_EUBRA</name>
<dbReference type="AlphaFoldDB" id="A0A173RLR0"/>
<dbReference type="OrthoDB" id="2065107at2"/>
<evidence type="ECO:0000313" key="2">
    <source>
        <dbReference type="Proteomes" id="UP000095492"/>
    </source>
</evidence>
<dbReference type="STRING" id="39490.ERS852448_00484"/>
<organism evidence="1 2">
    <name type="scientific">Eubacterium ramulus</name>
    <dbReference type="NCBI Taxonomy" id="39490"/>
    <lineage>
        <taxon>Bacteria</taxon>
        <taxon>Bacillati</taxon>
        <taxon>Bacillota</taxon>
        <taxon>Clostridia</taxon>
        <taxon>Eubacteriales</taxon>
        <taxon>Eubacteriaceae</taxon>
        <taxon>Eubacterium</taxon>
    </lineage>
</organism>
<sequence>MAVEIITGHTGKEHVTAEAAGALHAGVIGIGKYVLAGGNQFAAEIVSNNLIKIKSGELVNQGRHMRIPVNSYEEVTIQNGAQGMHRSDLIVMRYKKDTSAQVESAELVVIKGKASSSIQTSVPSYVNGNILSGATQDDFPLYRVSLSGLTITSVTKLFSVSPTIEMLSKRMDDIGKVSTAKLLTEFQCETNMITKTADGMVSLSVYMHTGAIGGNAGTWWTAGTIPEGYRPNSTVYGTGMVCGDGWLNAVPTAFMISNGLLYLYGQNSAATMLVINMTYVAMGSVVA</sequence>
<accession>A0A173RLR0</accession>
<reference evidence="1 2" key="1">
    <citation type="submission" date="2015-09" db="EMBL/GenBank/DDBJ databases">
        <authorList>
            <consortium name="Pathogen Informatics"/>
        </authorList>
    </citation>
    <scope>NUCLEOTIDE SEQUENCE [LARGE SCALE GENOMIC DNA]</scope>
    <source>
        <strain evidence="1 2">2789STDY5608891</strain>
    </source>
</reference>
<dbReference type="RefSeq" id="WP_022035360.1">
    <property type="nucleotide sequence ID" value="NZ_CP173382.1"/>
</dbReference>
<evidence type="ECO:0000313" key="1">
    <source>
        <dbReference type="EMBL" id="CUM78646.1"/>
    </source>
</evidence>
<protein>
    <submittedName>
        <fullName evidence="1">Uncharacterized protein</fullName>
    </submittedName>
</protein>
<gene>
    <name evidence="1" type="ORF">ERS852448_00484</name>
</gene>
<dbReference type="Proteomes" id="UP000095492">
    <property type="component" value="Unassembled WGS sequence"/>
</dbReference>
<proteinExistence type="predicted"/>